<dbReference type="SUPFAM" id="SSF50630">
    <property type="entry name" value="Acid proteases"/>
    <property type="match status" value="1"/>
</dbReference>
<organism evidence="5 6">
    <name type="scientific">Acer saccharum</name>
    <name type="common">Sugar maple</name>
    <dbReference type="NCBI Taxonomy" id="4024"/>
    <lineage>
        <taxon>Eukaryota</taxon>
        <taxon>Viridiplantae</taxon>
        <taxon>Streptophyta</taxon>
        <taxon>Embryophyta</taxon>
        <taxon>Tracheophyta</taxon>
        <taxon>Spermatophyta</taxon>
        <taxon>Magnoliopsida</taxon>
        <taxon>eudicotyledons</taxon>
        <taxon>Gunneridae</taxon>
        <taxon>Pentapetalae</taxon>
        <taxon>rosids</taxon>
        <taxon>malvids</taxon>
        <taxon>Sapindales</taxon>
        <taxon>Sapindaceae</taxon>
        <taxon>Hippocastanoideae</taxon>
        <taxon>Acereae</taxon>
        <taxon>Acer</taxon>
    </lineage>
</organism>
<keyword evidence="3" id="KW-0378">Hydrolase</keyword>
<dbReference type="PROSITE" id="PS51767">
    <property type="entry name" value="PEPTIDASE_A1"/>
    <property type="match status" value="1"/>
</dbReference>
<feature type="domain" description="Peptidase A1" evidence="4">
    <location>
        <begin position="6"/>
        <end position="230"/>
    </location>
</feature>
<dbReference type="InterPro" id="IPR033121">
    <property type="entry name" value="PEPTIDASE_A1"/>
</dbReference>
<dbReference type="PANTHER" id="PTHR47967">
    <property type="entry name" value="OS07G0603500 PROTEIN-RELATED"/>
    <property type="match status" value="1"/>
</dbReference>
<reference evidence="5" key="2">
    <citation type="submission" date="2023-06" db="EMBL/GenBank/DDBJ databases">
        <authorList>
            <person name="Swenson N.G."/>
            <person name="Wegrzyn J.L."/>
            <person name="Mcevoy S.L."/>
        </authorList>
    </citation>
    <scope>NUCLEOTIDE SEQUENCE</scope>
    <source>
        <strain evidence="5">NS2018</strain>
        <tissue evidence="5">Leaf</tissue>
    </source>
</reference>
<dbReference type="PANTHER" id="PTHR47967:SF123">
    <property type="entry name" value="ASPARTIC PROTEINASE NEPENTHESIN-1-LIKE"/>
    <property type="match status" value="1"/>
</dbReference>
<dbReference type="InterPro" id="IPR032861">
    <property type="entry name" value="TAXi_N"/>
</dbReference>
<proteinExistence type="inferred from homology"/>
<dbReference type="GO" id="GO:0006508">
    <property type="term" value="P:proteolysis"/>
    <property type="evidence" value="ECO:0007669"/>
    <property type="project" value="UniProtKB-KW"/>
</dbReference>
<dbReference type="InterPro" id="IPR021109">
    <property type="entry name" value="Peptidase_aspartic_dom_sf"/>
</dbReference>
<evidence type="ECO:0000259" key="4">
    <source>
        <dbReference type="PROSITE" id="PS51767"/>
    </source>
</evidence>
<name>A0AA39SXC8_ACESA</name>
<dbReference type="AlphaFoldDB" id="A0AA39SXC8"/>
<dbReference type="GO" id="GO:0008233">
    <property type="term" value="F:peptidase activity"/>
    <property type="evidence" value="ECO:0007669"/>
    <property type="project" value="UniProtKB-KW"/>
</dbReference>
<evidence type="ECO:0000313" key="6">
    <source>
        <dbReference type="Proteomes" id="UP001168877"/>
    </source>
</evidence>
<gene>
    <name evidence="5" type="ORF">LWI29_012448</name>
</gene>
<comment type="caution">
    <text evidence="5">The sequence shown here is derived from an EMBL/GenBank/DDBJ whole genome shotgun (WGS) entry which is preliminary data.</text>
</comment>
<evidence type="ECO:0000313" key="5">
    <source>
        <dbReference type="EMBL" id="KAK0600169.1"/>
    </source>
</evidence>
<sequence>MMFFYYAGQVGIGTPPRMVWVMIDTGGGLIWTQCQPCIDCFNQDYTIFNPRTSSTYRRLPCNHYLFSGPNSRFKCVDKEYCTYDARYGRGRTKGVCLIGEADVEIVEATAIYKGMILTCALNKKKSSAGVQGHCLTPTSLSKLPLQAKASTVLSTVSLYLTQHNTTHFFMEGLPESDVGIVEREELMVSPSGDGEPTMRVAHFLQPTVTSIEGPVFELPSSRFSSLPHTS</sequence>
<evidence type="ECO:0000256" key="3">
    <source>
        <dbReference type="ARBA" id="ARBA00022801"/>
    </source>
</evidence>
<dbReference type="Proteomes" id="UP001168877">
    <property type="component" value="Unassembled WGS sequence"/>
</dbReference>
<keyword evidence="6" id="KW-1185">Reference proteome</keyword>
<accession>A0AA39SXC8</accession>
<reference evidence="5" key="1">
    <citation type="journal article" date="2022" name="Plant J.">
        <title>Strategies of tolerance reflected in two North American maple genomes.</title>
        <authorList>
            <person name="McEvoy S.L."/>
            <person name="Sezen U.U."/>
            <person name="Trouern-Trend A."/>
            <person name="McMahon S.M."/>
            <person name="Schaberg P.G."/>
            <person name="Yang J."/>
            <person name="Wegrzyn J.L."/>
            <person name="Swenson N.G."/>
        </authorList>
    </citation>
    <scope>NUCLEOTIDE SEQUENCE</scope>
    <source>
        <strain evidence="5">NS2018</strain>
    </source>
</reference>
<evidence type="ECO:0000256" key="2">
    <source>
        <dbReference type="ARBA" id="ARBA00022670"/>
    </source>
</evidence>
<dbReference type="GO" id="GO:0005576">
    <property type="term" value="C:extracellular region"/>
    <property type="evidence" value="ECO:0007669"/>
    <property type="project" value="TreeGrafter"/>
</dbReference>
<comment type="similarity">
    <text evidence="1">Belongs to the peptidase A1 family.</text>
</comment>
<dbReference type="EMBL" id="JAUESC010000003">
    <property type="protein sequence ID" value="KAK0600169.1"/>
    <property type="molecule type" value="Genomic_DNA"/>
</dbReference>
<dbReference type="InterPro" id="IPR051708">
    <property type="entry name" value="Plant_Aspart_Prot_A1"/>
</dbReference>
<keyword evidence="2" id="KW-0645">Protease</keyword>
<protein>
    <recommendedName>
        <fullName evidence="4">Peptidase A1 domain-containing protein</fullName>
    </recommendedName>
</protein>
<dbReference type="Pfam" id="PF14543">
    <property type="entry name" value="TAXi_N"/>
    <property type="match status" value="1"/>
</dbReference>
<dbReference type="Gene3D" id="2.40.70.10">
    <property type="entry name" value="Acid Proteases"/>
    <property type="match status" value="1"/>
</dbReference>
<evidence type="ECO:0000256" key="1">
    <source>
        <dbReference type="ARBA" id="ARBA00007447"/>
    </source>
</evidence>